<dbReference type="SUPFAM" id="SSF141523">
    <property type="entry name" value="L,D-transpeptidase catalytic domain-like"/>
    <property type="match status" value="1"/>
</dbReference>
<keyword evidence="2" id="KW-0808">Transferase</keyword>
<dbReference type="Gene3D" id="2.40.440.10">
    <property type="entry name" value="L,D-transpeptidase catalytic domain-like"/>
    <property type="match status" value="1"/>
</dbReference>
<dbReference type="GO" id="GO:0005576">
    <property type="term" value="C:extracellular region"/>
    <property type="evidence" value="ECO:0007669"/>
    <property type="project" value="TreeGrafter"/>
</dbReference>
<dbReference type="CDD" id="cd16913">
    <property type="entry name" value="YkuD_like"/>
    <property type="match status" value="1"/>
</dbReference>
<evidence type="ECO:0000256" key="3">
    <source>
        <dbReference type="ARBA" id="ARBA00022960"/>
    </source>
</evidence>
<dbReference type="InterPro" id="IPR038063">
    <property type="entry name" value="Transpep_catalytic_dom"/>
</dbReference>
<dbReference type="AlphaFoldDB" id="A0A8J3QBD2"/>
<feature type="signal peptide" evidence="8">
    <location>
        <begin position="1"/>
        <end position="21"/>
    </location>
</feature>
<dbReference type="GO" id="GO:0071555">
    <property type="term" value="P:cell wall organization"/>
    <property type="evidence" value="ECO:0007669"/>
    <property type="project" value="UniProtKB-UniRule"/>
</dbReference>
<dbReference type="PANTHER" id="PTHR30582:SF2">
    <property type="entry name" value="L,D-TRANSPEPTIDASE YCIB-RELATED"/>
    <property type="match status" value="1"/>
</dbReference>
<evidence type="ECO:0000256" key="2">
    <source>
        <dbReference type="ARBA" id="ARBA00022679"/>
    </source>
</evidence>
<feature type="active site" description="Nucleophile" evidence="7">
    <location>
        <position position="339"/>
    </location>
</feature>
<evidence type="ECO:0000313" key="10">
    <source>
        <dbReference type="EMBL" id="GIH06829.1"/>
    </source>
</evidence>
<feature type="domain" description="L,D-TPase catalytic" evidence="9">
    <location>
        <begin position="241"/>
        <end position="363"/>
    </location>
</feature>
<evidence type="ECO:0000259" key="9">
    <source>
        <dbReference type="PROSITE" id="PS52029"/>
    </source>
</evidence>
<dbReference type="PANTHER" id="PTHR30582">
    <property type="entry name" value="L,D-TRANSPEPTIDASE"/>
    <property type="match status" value="1"/>
</dbReference>
<dbReference type="PROSITE" id="PS52029">
    <property type="entry name" value="LD_TPASE"/>
    <property type="match status" value="1"/>
</dbReference>
<evidence type="ECO:0000256" key="6">
    <source>
        <dbReference type="ARBA" id="ARBA00023316"/>
    </source>
</evidence>
<dbReference type="UniPathway" id="UPA00219"/>
<dbReference type="Proteomes" id="UP000612899">
    <property type="component" value="Unassembled WGS sequence"/>
</dbReference>
<comment type="pathway">
    <text evidence="1 7">Cell wall biogenesis; peptidoglycan biosynthesis.</text>
</comment>
<evidence type="ECO:0000313" key="11">
    <source>
        <dbReference type="Proteomes" id="UP000612899"/>
    </source>
</evidence>
<keyword evidence="5" id="KW-0012">Acyltransferase</keyword>
<keyword evidence="6 7" id="KW-0961">Cell wall biogenesis/degradation</keyword>
<sequence>MSAMRVLLVGSLVLLLSACSAAPTMVPGVSPAPSSTASAAAPVALAVAPAKETDNLPISAEIGLTVSNGTVESVVVTDASGAAVAGKLREDSTSWVPDAPLKFATGYTATVTAKGSDGKSVTESTSFKTMAKPSKRNGIGLYLFADRTYGVAQPVVVEFSNPVPESARASVQSRLFVTTTPPQPGVWHWSSPKQVMYRAKDYWQPGTKIEARIALEGHPMGDGRYGDADRRGVGNISTEKIELIVDNATKEMNVLRNGESIKTLKVSLGKAATPSSSGTLVIMDKLTKTIFDTTNEPGDVDRYKVEIQYAQRLTWSGEFIHAAPWSVKDQGVRNVSHGCVNVSMADAQWLFNITRLGDPVTIKGTERKVVPGNGFTAWALPWDEYVKGSAIPVA</sequence>
<dbReference type="GO" id="GO:0016746">
    <property type="term" value="F:acyltransferase activity"/>
    <property type="evidence" value="ECO:0007669"/>
    <property type="project" value="UniProtKB-KW"/>
</dbReference>
<evidence type="ECO:0000256" key="4">
    <source>
        <dbReference type="ARBA" id="ARBA00022984"/>
    </source>
</evidence>
<dbReference type="InterPro" id="IPR005490">
    <property type="entry name" value="LD_TPept_cat_dom"/>
</dbReference>
<keyword evidence="3 7" id="KW-0133">Cell shape</keyword>
<keyword evidence="11" id="KW-1185">Reference proteome</keyword>
<name>A0A8J3QBD2_9ACTN</name>
<keyword evidence="8" id="KW-0732">Signal</keyword>
<reference evidence="10" key="1">
    <citation type="submission" date="2021-01" db="EMBL/GenBank/DDBJ databases">
        <title>Whole genome shotgun sequence of Rhizocola hellebori NBRC 109834.</title>
        <authorList>
            <person name="Komaki H."/>
            <person name="Tamura T."/>
        </authorList>
    </citation>
    <scope>NUCLEOTIDE SEQUENCE</scope>
    <source>
        <strain evidence="10">NBRC 109834</strain>
    </source>
</reference>
<dbReference type="GO" id="GO:0018104">
    <property type="term" value="P:peptidoglycan-protein cross-linking"/>
    <property type="evidence" value="ECO:0007669"/>
    <property type="project" value="TreeGrafter"/>
</dbReference>
<feature type="chain" id="PRO_5038963161" description="L,D-TPase catalytic domain-containing protein" evidence="8">
    <location>
        <begin position="22"/>
        <end position="394"/>
    </location>
</feature>
<dbReference type="Pfam" id="PF03734">
    <property type="entry name" value="YkuD"/>
    <property type="match status" value="1"/>
</dbReference>
<organism evidence="10 11">
    <name type="scientific">Rhizocola hellebori</name>
    <dbReference type="NCBI Taxonomy" id="1392758"/>
    <lineage>
        <taxon>Bacteria</taxon>
        <taxon>Bacillati</taxon>
        <taxon>Actinomycetota</taxon>
        <taxon>Actinomycetes</taxon>
        <taxon>Micromonosporales</taxon>
        <taxon>Micromonosporaceae</taxon>
        <taxon>Rhizocola</taxon>
    </lineage>
</organism>
<dbReference type="Gene3D" id="2.60.40.3780">
    <property type="match status" value="1"/>
</dbReference>
<dbReference type="Pfam" id="PF17964">
    <property type="entry name" value="Big_10"/>
    <property type="match status" value="1"/>
</dbReference>
<dbReference type="InterPro" id="IPR050979">
    <property type="entry name" value="LD-transpeptidase"/>
</dbReference>
<evidence type="ECO:0000256" key="5">
    <source>
        <dbReference type="ARBA" id="ARBA00023315"/>
    </source>
</evidence>
<dbReference type="EMBL" id="BONY01000030">
    <property type="protein sequence ID" value="GIH06829.1"/>
    <property type="molecule type" value="Genomic_DNA"/>
</dbReference>
<proteinExistence type="predicted"/>
<gene>
    <name evidence="10" type="ORF">Rhe02_48960</name>
</gene>
<comment type="caution">
    <text evidence="10">The sequence shown here is derived from an EMBL/GenBank/DDBJ whole genome shotgun (WGS) entry which is preliminary data.</text>
</comment>
<evidence type="ECO:0000256" key="1">
    <source>
        <dbReference type="ARBA" id="ARBA00004752"/>
    </source>
</evidence>
<accession>A0A8J3QBD2</accession>
<dbReference type="InterPro" id="IPR041280">
    <property type="entry name" value="Big_10"/>
</dbReference>
<evidence type="ECO:0000256" key="7">
    <source>
        <dbReference type="PROSITE-ProRule" id="PRU01373"/>
    </source>
</evidence>
<dbReference type="GO" id="GO:0008360">
    <property type="term" value="P:regulation of cell shape"/>
    <property type="evidence" value="ECO:0007669"/>
    <property type="project" value="UniProtKB-UniRule"/>
</dbReference>
<protein>
    <recommendedName>
        <fullName evidence="9">L,D-TPase catalytic domain-containing protein</fullName>
    </recommendedName>
</protein>
<dbReference type="GO" id="GO:0071972">
    <property type="term" value="F:peptidoglycan L,D-transpeptidase activity"/>
    <property type="evidence" value="ECO:0007669"/>
    <property type="project" value="TreeGrafter"/>
</dbReference>
<feature type="active site" description="Proton donor/acceptor" evidence="7">
    <location>
        <position position="321"/>
    </location>
</feature>
<evidence type="ECO:0000256" key="8">
    <source>
        <dbReference type="SAM" id="SignalP"/>
    </source>
</evidence>
<keyword evidence="4 7" id="KW-0573">Peptidoglycan synthesis</keyword>
<dbReference type="Gene3D" id="2.60.40.3710">
    <property type="match status" value="1"/>
</dbReference>
<dbReference type="PROSITE" id="PS51257">
    <property type="entry name" value="PROKAR_LIPOPROTEIN"/>
    <property type="match status" value="1"/>
</dbReference>